<organism evidence="1 2">
    <name type="scientific">Clostridium felsineum</name>
    <dbReference type="NCBI Taxonomy" id="36839"/>
    <lineage>
        <taxon>Bacteria</taxon>
        <taxon>Bacillati</taxon>
        <taxon>Bacillota</taxon>
        <taxon>Clostridia</taxon>
        <taxon>Eubacteriales</taxon>
        <taxon>Clostridiaceae</taxon>
        <taxon>Clostridium</taxon>
    </lineage>
</organism>
<sequence length="214" mass="25196">MNKQEIIDMYFNKNMSVKDIANKFCKSRTAIYKIIKSDIRYEETKNFREQQKNELVKENQDLVKKLFFTENKKVCEISKKLQISNALVTRIIKLDSRYEAEKSKRKMESKKRNVEVTKEIINKKRQNMRSSYDNSIVSGMMLLQKQNAISMSTTRKISSVGIVAANLNHYNYDSKRQRLVFDNSCGVRPLDLPRSIKIHTCDYIPLKTYEESEV</sequence>
<dbReference type="AlphaFoldDB" id="A0A1S8LDP1"/>
<accession>A0A1S8LDP1</accession>
<evidence type="ECO:0000313" key="1">
    <source>
        <dbReference type="EMBL" id="URZ10919.1"/>
    </source>
</evidence>
<dbReference type="Proteomes" id="UP000190951">
    <property type="component" value="Chromosome"/>
</dbReference>
<keyword evidence="2" id="KW-1185">Reference proteome</keyword>
<dbReference type="KEGG" id="crw:CROST_016350"/>
<dbReference type="STRING" id="84029.CROST_11030"/>
<protein>
    <submittedName>
        <fullName evidence="1">Uncharacterized protein</fullName>
    </submittedName>
</protein>
<evidence type="ECO:0000313" key="2">
    <source>
        <dbReference type="Proteomes" id="UP000190951"/>
    </source>
</evidence>
<dbReference type="Gene3D" id="1.10.10.60">
    <property type="entry name" value="Homeodomain-like"/>
    <property type="match status" value="1"/>
</dbReference>
<proteinExistence type="predicted"/>
<dbReference type="RefSeq" id="WP_077835417.1">
    <property type="nucleotide sequence ID" value="NZ_CP096983.1"/>
</dbReference>
<name>A0A1S8LDP1_9CLOT</name>
<reference evidence="1 2" key="1">
    <citation type="submission" date="2022-04" db="EMBL/GenBank/DDBJ databases">
        <title>Genome sequence of C. roseum typestrain.</title>
        <authorList>
            <person name="Poehlein A."/>
            <person name="Schoch T."/>
            <person name="Duerre P."/>
            <person name="Daniel R."/>
        </authorList>
    </citation>
    <scope>NUCLEOTIDE SEQUENCE [LARGE SCALE GENOMIC DNA]</scope>
    <source>
        <strain evidence="1 2">DSM 7320</strain>
    </source>
</reference>
<dbReference type="EMBL" id="CP096983">
    <property type="protein sequence ID" value="URZ10919.1"/>
    <property type="molecule type" value="Genomic_DNA"/>
</dbReference>
<gene>
    <name evidence="1" type="ORF">CROST_016350</name>
</gene>